<evidence type="ECO:0000256" key="1">
    <source>
        <dbReference type="ARBA" id="ARBA00023125"/>
    </source>
</evidence>
<dbReference type="Pfam" id="PF01381">
    <property type="entry name" value="HTH_3"/>
    <property type="match status" value="1"/>
</dbReference>
<keyword evidence="4" id="KW-1185">Reference proteome</keyword>
<dbReference type="EMBL" id="CP017269">
    <property type="protein sequence ID" value="AOT71949.1"/>
    <property type="molecule type" value="Genomic_DNA"/>
</dbReference>
<dbReference type="PANTHER" id="PTHR46797">
    <property type="entry name" value="HTH-TYPE TRANSCRIPTIONAL REGULATOR"/>
    <property type="match status" value="1"/>
</dbReference>
<dbReference type="Proteomes" id="UP000095743">
    <property type="component" value="Chromosome"/>
</dbReference>
<name>A0A1D8GM12_9FIRM</name>
<evidence type="ECO:0000259" key="2">
    <source>
        <dbReference type="PROSITE" id="PS50943"/>
    </source>
</evidence>
<dbReference type="RefSeq" id="WP_069980265.1">
    <property type="nucleotide sequence ID" value="NZ_CP017269.1"/>
</dbReference>
<dbReference type="Gene3D" id="1.10.260.40">
    <property type="entry name" value="lambda repressor-like DNA-binding domains"/>
    <property type="match status" value="1"/>
</dbReference>
<dbReference type="Gene3D" id="2.60.120.10">
    <property type="entry name" value="Jelly Rolls"/>
    <property type="match status" value="1"/>
</dbReference>
<dbReference type="InterPro" id="IPR001387">
    <property type="entry name" value="Cro/C1-type_HTH"/>
</dbReference>
<dbReference type="PANTHER" id="PTHR46797:SF1">
    <property type="entry name" value="METHYLPHOSPHONATE SYNTHASE"/>
    <property type="match status" value="1"/>
</dbReference>
<dbReference type="Pfam" id="PF07883">
    <property type="entry name" value="Cupin_2"/>
    <property type="match status" value="1"/>
</dbReference>
<dbReference type="KEGG" id="gfe:Gferi_21855"/>
<dbReference type="GO" id="GO:0003677">
    <property type="term" value="F:DNA binding"/>
    <property type="evidence" value="ECO:0007669"/>
    <property type="project" value="UniProtKB-KW"/>
</dbReference>
<dbReference type="AlphaFoldDB" id="A0A1D8GM12"/>
<dbReference type="STRING" id="1424294.Gferi_21855"/>
<dbReference type="PROSITE" id="PS50943">
    <property type="entry name" value="HTH_CROC1"/>
    <property type="match status" value="1"/>
</dbReference>
<dbReference type="InterPro" id="IPR050807">
    <property type="entry name" value="TransReg_Diox_bact_type"/>
</dbReference>
<dbReference type="InterPro" id="IPR014710">
    <property type="entry name" value="RmlC-like_jellyroll"/>
</dbReference>
<dbReference type="CDD" id="cd00093">
    <property type="entry name" value="HTH_XRE"/>
    <property type="match status" value="1"/>
</dbReference>
<dbReference type="InterPro" id="IPR010982">
    <property type="entry name" value="Lambda_DNA-bd_dom_sf"/>
</dbReference>
<evidence type="ECO:0000313" key="4">
    <source>
        <dbReference type="Proteomes" id="UP000095743"/>
    </source>
</evidence>
<keyword evidence="1" id="KW-0238">DNA-binding</keyword>
<dbReference type="GO" id="GO:0005829">
    <property type="term" value="C:cytosol"/>
    <property type="evidence" value="ECO:0007669"/>
    <property type="project" value="TreeGrafter"/>
</dbReference>
<gene>
    <name evidence="3" type="ORF">Gferi_21855</name>
</gene>
<dbReference type="SMART" id="SM00530">
    <property type="entry name" value="HTH_XRE"/>
    <property type="match status" value="1"/>
</dbReference>
<dbReference type="CDD" id="cd02209">
    <property type="entry name" value="cupin_XRE_C"/>
    <property type="match status" value="1"/>
</dbReference>
<dbReference type="InterPro" id="IPR013096">
    <property type="entry name" value="Cupin_2"/>
</dbReference>
<dbReference type="SUPFAM" id="SSF47413">
    <property type="entry name" value="lambda repressor-like DNA-binding domains"/>
    <property type="match status" value="1"/>
</dbReference>
<dbReference type="InterPro" id="IPR011051">
    <property type="entry name" value="RmlC_Cupin_sf"/>
</dbReference>
<feature type="domain" description="HTH cro/C1-type" evidence="2">
    <location>
        <begin position="8"/>
        <end position="62"/>
    </location>
</feature>
<dbReference type="GO" id="GO:0003700">
    <property type="term" value="F:DNA-binding transcription factor activity"/>
    <property type="evidence" value="ECO:0007669"/>
    <property type="project" value="TreeGrafter"/>
</dbReference>
<organism evidence="3 4">
    <name type="scientific">Geosporobacter ferrireducens</name>
    <dbReference type="NCBI Taxonomy" id="1424294"/>
    <lineage>
        <taxon>Bacteria</taxon>
        <taxon>Bacillati</taxon>
        <taxon>Bacillota</taxon>
        <taxon>Clostridia</taxon>
        <taxon>Peptostreptococcales</taxon>
        <taxon>Thermotaleaceae</taxon>
        <taxon>Geosporobacter</taxon>
    </lineage>
</organism>
<protein>
    <recommendedName>
        <fullName evidence="2">HTH cro/C1-type domain-containing protein</fullName>
    </recommendedName>
</protein>
<dbReference type="OrthoDB" id="9814553at2"/>
<dbReference type="SUPFAM" id="SSF51182">
    <property type="entry name" value="RmlC-like cupins"/>
    <property type="match status" value="1"/>
</dbReference>
<evidence type="ECO:0000313" key="3">
    <source>
        <dbReference type="EMBL" id="AOT71949.1"/>
    </source>
</evidence>
<reference evidence="3 4" key="1">
    <citation type="submission" date="2016-09" db="EMBL/GenBank/DDBJ databases">
        <title>Genomic analysis reveals versatility of anaerobic energy metabolism of Geosporobacter ferrireducens IRF9 of phylum Firmicutes.</title>
        <authorList>
            <person name="Kim S.-J."/>
        </authorList>
    </citation>
    <scope>NUCLEOTIDE SEQUENCE [LARGE SCALE GENOMIC DNA]</scope>
    <source>
        <strain evidence="3 4">IRF9</strain>
    </source>
</reference>
<proteinExistence type="predicted"/>
<accession>A0A1D8GM12</accession>
<sequence length="183" mass="20853">MKLQWEKLREIRKEKGLTLIDLAEKTGLSVSLISQIERGLVDPTVNNFWKLCQGLEVSINSFFKPEELSLVVRANERETISFRATCSKVRYQLLSPNRSGAIELLLIEIEPGIREERDFISHKGEECGFVISGELSVYLEDKKYHLKAGDSICFKSSVPHKFENSGTELSRSIWSMTESNGRL</sequence>